<protein>
    <recommendedName>
        <fullName evidence="2">DUF3501 domain-containing protein</fullName>
    </recommendedName>
</protein>
<dbReference type="InterPro" id="IPR021890">
    <property type="entry name" value="DUF3501"/>
</dbReference>
<evidence type="ECO:0008006" key="2">
    <source>
        <dbReference type="Google" id="ProtNLM"/>
    </source>
</evidence>
<dbReference type="AlphaFoldDB" id="A0A383CUB8"/>
<evidence type="ECO:0000313" key="1">
    <source>
        <dbReference type="EMBL" id="SVE35630.1"/>
    </source>
</evidence>
<name>A0A383CUB8_9ZZZZ</name>
<gene>
    <name evidence="1" type="ORF">METZ01_LOCUS488484</name>
</gene>
<proteinExistence type="predicted"/>
<dbReference type="Pfam" id="PF12007">
    <property type="entry name" value="DUF3501"/>
    <property type="match status" value="1"/>
</dbReference>
<reference evidence="1" key="1">
    <citation type="submission" date="2018-05" db="EMBL/GenBank/DDBJ databases">
        <authorList>
            <person name="Lanie J.A."/>
            <person name="Ng W.-L."/>
            <person name="Kazmierczak K.M."/>
            <person name="Andrzejewski T.M."/>
            <person name="Davidsen T.M."/>
            <person name="Wayne K.J."/>
            <person name="Tettelin H."/>
            <person name="Glass J.I."/>
            <person name="Rusch D."/>
            <person name="Podicherti R."/>
            <person name="Tsui H.-C.T."/>
            <person name="Winkler M.E."/>
        </authorList>
    </citation>
    <scope>NUCLEOTIDE SEQUENCE</scope>
</reference>
<dbReference type="EMBL" id="UINC01211646">
    <property type="protein sequence ID" value="SVE35630.1"/>
    <property type="molecule type" value="Genomic_DNA"/>
</dbReference>
<accession>A0A383CUB8</accession>
<organism evidence="1">
    <name type="scientific">marine metagenome</name>
    <dbReference type="NCBI Taxonomy" id="408172"/>
    <lineage>
        <taxon>unclassified sequences</taxon>
        <taxon>metagenomes</taxon>
        <taxon>ecological metagenomes</taxon>
    </lineage>
</organism>
<feature type="non-terminal residue" evidence="1">
    <location>
        <position position="158"/>
    </location>
</feature>
<sequence>MLERKDLWSLEEYSEKREAFRAEVLKHRGNRRVLLGGHVLLVFEDQLTIKYQIQEMLRIEKTFEAAGIQEELDAYNPLIPDGDNWKCSMLIQYPDVEERKARLSQLVDIENRVWVQVADSAKVFAVADEDLDRANDDKTSAVHFLRFQFDADQVSALG</sequence>